<evidence type="ECO:0000313" key="4">
    <source>
        <dbReference type="EMBL" id="RZC50938.1"/>
    </source>
</evidence>
<feature type="domain" description="Wings apart-like protein C-terminal" evidence="3">
    <location>
        <begin position="737"/>
        <end position="831"/>
    </location>
</feature>
<dbReference type="InterPro" id="IPR016024">
    <property type="entry name" value="ARM-type_fold"/>
</dbReference>
<evidence type="ECO:0000259" key="3">
    <source>
        <dbReference type="Pfam" id="PF07814"/>
    </source>
</evidence>
<dbReference type="Gramene" id="RZC50938">
    <property type="protein sequence ID" value="RZC50938"/>
    <property type="gene ID" value="C5167_019367"/>
</dbReference>
<dbReference type="InterPro" id="IPR011989">
    <property type="entry name" value="ARM-like"/>
</dbReference>
<gene>
    <name evidence="4" type="ORF">C5167_019367</name>
</gene>
<dbReference type="InterPro" id="IPR022771">
    <property type="entry name" value="WAPL_C"/>
</dbReference>
<dbReference type="SUPFAM" id="SSF48371">
    <property type="entry name" value="ARM repeat"/>
    <property type="match status" value="1"/>
</dbReference>
<feature type="domain" description="Wings apart-like protein C-terminal" evidence="3">
    <location>
        <begin position="124"/>
        <end position="440"/>
    </location>
</feature>
<dbReference type="OMA" id="NDVDEEC"/>
<feature type="region of interest" description="Disordered" evidence="2">
    <location>
        <begin position="73"/>
        <end position="93"/>
    </location>
</feature>
<organism evidence="4 5">
    <name type="scientific">Papaver somniferum</name>
    <name type="common">Opium poppy</name>
    <dbReference type="NCBI Taxonomy" id="3469"/>
    <lineage>
        <taxon>Eukaryota</taxon>
        <taxon>Viridiplantae</taxon>
        <taxon>Streptophyta</taxon>
        <taxon>Embryophyta</taxon>
        <taxon>Tracheophyta</taxon>
        <taxon>Spermatophyta</taxon>
        <taxon>Magnoliopsida</taxon>
        <taxon>Ranunculales</taxon>
        <taxon>Papaveraceae</taxon>
        <taxon>Papaveroideae</taxon>
        <taxon>Papaver</taxon>
    </lineage>
</organism>
<evidence type="ECO:0000313" key="5">
    <source>
        <dbReference type="Proteomes" id="UP000316621"/>
    </source>
</evidence>
<dbReference type="Gene3D" id="1.25.10.10">
    <property type="entry name" value="Leucine-rich Repeat Variant"/>
    <property type="match status" value="2"/>
</dbReference>
<dbReference type="EMBL" id="CM010716">
    <property type="protein sequence ID" value="RZC50938.1"/>
    <property type="molecule type" value="Genomic_DNA"/>
</dbReference>
<dbReference type="STRING" id="3469.A0A4Y7ITY3"/>
<evidence type="ECO:0000256" key="1">
    <source>
        <dbReference type="ARBA" id="ARBA00006854"/>
    </source>
</evidence>
<name>A0A4Y7ITY3_PAPSO</name>
<proteinExistence type="inferred from homology"/>
<comment type="similarity">
    <text evidence="1">Belongs to the WAPL family.</text>
</comment>
<dbReference type="Pfam" id="PF07814">
    <property type="entry name" value="WAPL"/>
    <property type="match status" value="2"/>
</dbReference>
<sequence length="975" mass="106396">MIVRTYGRRKSGLTRSYSDSDFNEDVGFDDSLNFRESLSQEASYSVGFSSQDSTTWNFDSEIYGSQQSLSLLPPRIPESLSQGDTRKSKKPRKNLKRELKQFGDVKPSNSKGVGVRSFSSLTTSTLMEAQESGEMMEHVDEVSYALDGLRKGQPSRIRRASLLALLTICATASQRRLLRTQGMAKTIIDSILALSFDDSPSNLAAAALFYILASDGQDDQLLDSPVCIRFLLNLLRPSTRVKIEDKLPTIGGKLLGLHRSTVTLEDRTETLDASSTAIISKVQDILLSSQEIESSNRVDDGIGRPELTPKWIALLTMEKACLSTVSLEDTYGTFGRSGGSFKERLRELGGLDAVFDVARNCYSVMEVWSRKTMPSARELKDEGALETVVLLLKCLKIMENATFLSKDNQVHLLGMKGKSDFGGSSISFINLMISLIRILSGLSLDLKSPIYSGNGPHGHASKIMLKEDRHFDPDGIVSSSSSGRCCGTDKASQDSFNVSQKFPRLSTSPSVIYVSSSETTSRSVSGTSKSSHCGVGRKINGLKMSASLSKRPTVTKTSKCINLDDSEDSFAFNETSKLSDRGAGLKVNGLEVSAGLSKKPSVAKDSECINLDDSEDPFAFNETSSCSNGGVGMKINGLKMSVGLTKRSSVTENIECINLDDSQDPFAFDEEEFKPSKWDKLPKNKVIRTQKSRKSVREFNDVCEPMLISSQSETSREENCHSCEITEPPAVEGGNPDLLSDCLLSAVKVLMNLTNDNPLGCQQIAACEGLETLSKLIVGHFPSFTACIYLCKQTKDNNTPQSQKDRHLTDQELDLLVAILGLLVNLVEKDGQNRSQLASTSVSLLTSGESEETETHTDVIPLLCSIFLANHGAGEAAEAAEDGNQLTWSEEAAVQQGEHEAEKMIIEAYAALLLAFLSTESKNVREAISSCLPDHSLEILVPVLERFVAFHLTLNMISPDTHAVVSEVIESCRRS</sequence>
<accession>A0A4Y7ITY3</accession>
<dbReference type="OrthoDB" id="78088at2759"/>
<dbReference type="PANTHER" id="PTHR22100:SF13">
    <property type="entry name" value="WINGS APART-LIKE PROTEIN HOMOLOG"/>
    <property type="match status" value="1"/>
</dbReference>
<protein>
    <recommendedName>
        <fullName evidence="3">Wings apart-like protein C-terminal domain-containing protein</fullName>
    </recommendedName>
</protein>
<reference evidence="4 5" key="1">
    <citation type="journal article" date="2018" name="Science">
        <title>The opium poppy genome and morphinan production.</title>
        <authorList>
            <person name="Guo L."/>
            <person name="Winzer T."/>
            <person name="Yang X."/>
            <person name="Li Y."/>
            <person name="Ning Z."/>
            <person name="He Z."/>
            <person name="Teodor R."/>
            <person name="Lu Y."/>
            <person name="Bowser T.A."/>
            <person name="Graham I.A."/>
            <person name="Ye K."/>
        </authorList>
    </citation>
    <scope>NUCLEOTIDE SEQUENCE [LARGE SCALE GENOMIC DNA]</scope>
    <source>
        <strain evidence="5">cv. HN1</strain>
        <tissue evidence="4">Leaves</tissue>
    </source>
</reference>
<keyword evidence="5" id="KW-1185">Reference proteome</keyword>
<dbReference type="PANTHER" id="PTHR22100">
    <property type="entry name" value="WINGS APART-LIKE PROTEIN HOMOLOG"/>
    <property type="match status" value="1"/>
</dbReference>
<dbReference type="AlphaFoldDB" id="A0A4Y7ITY3"/>
<evidence type="ECO:0000256" key="2">
    <source>
        <dbReference type="SAM" id="MobiDB-lite"/>
    </source>
</evidence>
<dbReference type="InterPro" id="IPR039874">
    <property type="entry name" value="WAPL"/>
</dbReference>
<dbReference type="Proteomes" id="UP000316621">
    <property type="component" value="Chromosome 2"/>
</dbReference>
<dbReference type="FunFam" id="1.25.10.10:FF:000519">
    <property type="entry name" value="WAPL (Wings apart-like protein regulation of heterochromatin) protein"/>
    <property type="match status" value="1"/>
</dbReference>